<dbReference type="STRING" id="86259.A0A4Z1NRN7"/>
<feature type="compositionally biased region" description="Polar residues" evidence="1">
    <location>
        <begin position="635"/>
        <end position="665"/>
    </location>
</feature>
<feature type="compositionally biased region" description="Polar residues" evidence="1">
    <location>
        <begin position="164"/>
        <end position="175"/>
    </location>
</feature>
<feature type="domain" description="BTB" evidence="2">
    <location>
        <begin position="210"/>
        <end position="282"/>
    </location>
</feature>
<reference evidence="3 4" key="1">
    <citation type="submission" date="2019-04" db="EMBL/GenBank/DDBJ databases">
        <title>High contiguity whole genome sequence and gene annotation resource for two Venturia nashicola isolates.</title>
        <authorList>
            <person name="Prokchorchik M."/>
            <person name="Won K."/>
            <person name="Lee Y."/>
            <person name="Choi E.D."/>
            <person name="Segonzac C."/>
            <person name="Sohn K.H."/>
        </authorList>
    </citation>
    <scope>NUCLEOTIDE SEQUENCE [LARGE SCALE GENOMIC DNA]</scope>
    <source>
        <strain evidence="3 4">PRI2</strain>
    </source>
</reference>
<feature type="compositionally biased region" description="Low complexity" evidence="1">
    <location>
        <begin position="69"/>
        <end position="86"/>
    </location>
</feature>
<feature type="region of interest" description="Disordered" evidence="1">
    <location>
        <begin position="763"/>
        <end position="804"/>
    </location>
</feature>
<protein>
    <recommendedName>
        <fullName evidence="2">BTB domain-containing protein</fullName>
    </recommendedName>
</protein>
<evidence type="ECO:0000313" key="4">
    <source>
        <dbReference type="Proteomes" id="UP000298493"/>
    </source>
</evidence>
<dbReference type="PROSITE" id="PS50097">
    <property type="entry name" value="BTB"/>
    <property type="match status" value="1"/>
</dbReference>
<dbReference type="PANTHER" id="PTHR47369">
    <property type="entry name" value="BTB/POZ DOMAIN-CONTAINING PROTEIN"/>
    <property type="match status" value="1"/>
</dbReference>
<organism evidence="3 4">
    <name type="scientific">Venturia nashicola</name>
    <dbReference type="NCBI Taxonomy" id="86259"/>
    <lineage>
        <taxon>Eukaryota</taxon>
        <taxon>Fungi</taxon>
        <taxon>Dikarya</taxon>
        <taxon>Ascomycota</taxon>
        <taxon>Pezizomycotina</taxon>
        <taxon>Dothideomycetes</taxon>
        <taxon>Pleosporomycetidae</taxon>
        <taxon>Venturiales</taxon>
        <taxon>Venturiaceae</taxon>
        <taxon>Venturia</taxon>
    </lineage>
</organism>
<proteinExistence type="predicted"/>
<evidence type="ECO:0000259" key="2">
    <source>
        <dbReference type="PROSITE" id="PS50097"/>
    </source>
</evidence>
<feature type="compositionally biased region" description="Polar residues" evidence="1">
    <location>
        <begin position="874"/>
        <end position="899"/>
    </location>
</feature>
<feature type="region of interest" description="Disordered" evidence="1">
    <location>
        <begin position="635"/>
        <end position="666"/>
    </location>
</feature>
<feature type="region of interest" description="Disordered" evidence="1">
    <location>
        <begin position="523"/>
        <end position="561"/>
    </location>
</feature>
<dbReference type="AlphaFoldDB" id="A0A4Z1NRN7"/>
<dbReference type="PANTHER" id="PTHR47369:SF1">
    <property type="entry name" value="BTB_POZ DOMAIN-CONTAINING PROTEIN"/>
    <property type="match status" value="1"/>
</dbReference>
<evidence type="ECO:0000256" key="1">
    <source>
        <dbReference type="SAM" id="MobiDB-lite"/>
    </source>
</evidence>
<feature type="compositionally biased region" description="Low complexity" evidence="1">
    <location>
        <begin position="37"/>
        <end position="49"/>
    </location>
</feature>
<dbReference type="Gene3D" id="3.30.710.10">
    <property type="entry name" value="Potassium Channel Kv1.1, Chain A"/>
    <property type="match status" value="1"/>
</dbReference>
<feature type="region of interest" description="Disordered" evidence="1">
    <location>
        <begin position="823"/>
        <end position="908"/>
    </location>
</feature>
<dbReference type="SUPFAM" id="SSF54695">
    <property type="entry name" value="POZ domain"/>
    <property type="match status" value="1"/>
</dbReference>
<dbReference type="InterPro" id="IPR000210">
    <property type="entry name" value="BTB/POZ_dom"/>
</dbReference>
<feature type="region of interest" description="Disordered" evidence="1">
    <location>
        <begin position="1"/>
        <end position="96"/>
    </location>
</feature>
<evidence type="ECO:0000313" key="3">
    <source>
        <dbReference type="EMBL" id="TID13211.1"/>
    </source>
</evidence>
<feature type="compositionally biased region" description="Basic and acidic residues" evidence="1">
    <location>
        <begin position="992"/>
        <end position="1012"/>
    </location>
</feature>
<dbReference type="SMART" id="SM00225">
    <property type="entry name" value="BTB"/>
    <property type="match status" value="1"/>
</dbReference>
<sequence>MDHRGDFDSASDDDVQLSGSSGAIFGRRLTPPFGSNTTSTAAPSASGTTRRGSACDAEEEERPGVFAQASSTAPESAASASASAPSHPMNYTLPASRPLATASSSIQTRRARFLDENVSILGDGSLPQAEKDGDDPTTPEGNDANEGRSYTTTANLTRLLASRAMTSSADSSTETHALGNPNLMRPSNSSSTASLPDHLYSRGLLGGRHSDISVLAFGHRYNLHRLILDRAPFFATALTEPWIESSSKEISLHPEEIDHSITQKAFELALKRLYGCDISDEEDAEAVGLFATACWLEMQDLVDVAIESILRQMAPENLSPIIKIVTNNYYGRAGERILASAKAMLCRDGWEMALRFWDGIPGETVREIVGGDGFYINGEWERWIVAKRLLDRRLKHKAVECGLLEIGSRTPIKAPDTLSMNAIRFDTVYRKNSMITGGQAPQTQHEKWISLYTHPDVEPILVLLDEGIHYIHLEFERLQYIRQARDIFGLPILPEAIITNALWQQLELRQKVANARENDLELGLSQPAETIHRTNSANESDSASEKSKGKQKVSQTEPLLQDDLDDELESGSWDANAQPRKFWVPSTDCNIVMGGNAEPVITTGNTSTFLRLASRMSATLDPTDVLWATDFAASPSTNTESLNRPTTPRPLSSAGQNAPSTSTHPQPLAFSHFPPFRFSAEFPNPKSLKEKKRVYSRTVFYAGSLWNIYIQKVRSAKNPQLGVYLHRAKERDADEGQAITSTSGHLIGTVDERIGLLERQMIMGGDRRERRTTRGGFQARVPEHRQHHDNNANRGHPEDDGSMSAFRRRTYGIDQGMLDTSYTAFDSEDSDSSDSPLNLPHIDAGGPLSTPYDQPGANSSLTHFPPPNPPLTSVGVSSNTSSRLFPAGSHSQSQSQPRTSPALPPYTDVRPTIKTYFKIYSPSKGGRLLSVYESAPDKFDFSQSWGWKSSTLMLDEGYSSSPAGASGGQGSSPRPDAPTTDDDGPSTEQEGSVEKEVMERERERRREKRRRDGALRFMVVIGNL</sequence>
<feature type="compositionally biased region" description="Basic and acidic residues" evidence="1">
    <location>
        <begin position="781"/>
        <end position="799"/>
    </location>
</feature>
<feature type="region of interest" description="Disordered" evidence="1">
    <location>
        <begin position="958"/>
        <end position="1012"/>
    </location>
</feature>
<keyword evidence="4" id="KW-1185">Reference proteome</keyword>
<dbReference type="InterPro" id="IPR011333">
    <property type="entry name" value="SKP1/BTB/POZ_sf"/>
</dbReference>
<comment type="caution">
    <text evidence="3">The sequence shown here is derived from an EMBL/GenBank/DDBJ whole genome shotgun (WGS) entry which is preliminary data.</text>
</comment>
<feature type="compositionally biased region" description="Polar residues" evidence="1">
    <location>
        <begin position="185"/>
        <end position="194"/>
    </location>
</feature>
<dbReference type="EMBL" id="SNSC02000028">
    <property type="protein sequence ID" value="TID13211.1"/>
    <property type="molecule type" value="Genomic_DNA"/>
</dbReference>
<name>A0A4Z1NRN7_9PEZI</name>
<dbReference type="Proteomes" id="UP000298493">
    <property type="component" value="Unassembled WGS sequence"/>
</dbReference>
<gene>
    <name evidence="3" type="ORF">E6O75_ATG10284</name>
</gene>
<feature type="region of interest" description="Disordered" evidence="1">
    <location>
        <begin position="119"/>
        <end position="151"/>
    </location>
</feature>
<accession>A0A4Z1NRN7</accession>
<feature type="region of interest" description="Disordered" evidence="1">
    <location>
        <begin position="163"/>
        <end position="194"/>
    </location>
</feature>
<dbReference type="OrthoDB" id="6359943at2759"/>